<comment type="similarity">
    <text evidence="1 6">Belongs to the thioredoxin family.</text>
</comment>
<dbReference type="InterPro" id="IPR036249">
    <property type="entry name" value="Thioredoxin-like_sf"/>
</dbReference>
<dbReference type="InterPro" id="IPR005746">
    <property type="entry name" value="Thioredoxin"/>
</dbReference>
<name>A0A2T0KM58_9ACTN</name>
<dbReference type="Proteomes" id="UP000239415">
    <property type="component" value="Unassembled WGS sequence"/>
</dbReference>
<keyword evidence="5 8" id="KW-0676">Redox-active center</keyword>
<dbReference type="GO" id="GO:0015035">
    <property type="term" value="F:protein-disulfide reductase activity"/>
    <property type="evidence" value="ECO:0007669"/>
    <property type="project" value="InterPro"/>
</dbReference>
<evidence type="ECO:0000256" key="5">
    <source>
        <dbReference type="ARBA" id="ARBA00023284"/>
    </source>
</evidence>
<feature type="active site" description="Nucleophile" evidence="7">
    <location>
        <position position="37"/>
    </location>
</feature>
<feature type="domain" description="Thioredoxin" evidence="10">
    <location>
        <begin position="1"/>
        <end position="110"/>
    </location>
</feature>
<proteinExistence type="inferred from homology"/>
<evidence type="ECO:0000313" key="11">
    <source>
        <dbReference type="EMBL" id="PRX24710.1"/>
    </source>
</evidence>
<gene>
    <name evidence="11" type="ORF">CLV67_102489</name>
</gene>
<dbReference type="Pfam" id="PF00085">
    <property type="entry name" value="Thioredoxin"/>
    <property type="match status" value="1"/>
</dbReference>
<keyword evidence="3" id="KW-0249">Electron transport</keyword>
<evidence type="ECO:0000256" key="3">
    <source>
        <dbReference type="ARBA" id="ARBA00022982"/>
    </source>
</evidence>
<evidence type="ECO:0000256" key="4">
    <source>
        <dbReference type="ARBA" id="ARBA00023157"/>
    </source>
</evidence>
<dbReference type="InterPro" id="IPR017937">
    <property type="entry name" value="Thioredoxin_CS"/>
</dbReference>
<dbReference type="PANTHER" id="PTHR45663">
    <property type="entry name" value="GEO12009P1"/>
    <property type="match status" value="1"/>
</dbReference>
<evidence type="ECO:0000256" key="1">
    <source>
        <dbReference type="ARBA" id="ARBA00008987"/>
    </source>
</evidence>
<sequence>MPDESLTVVTDETFAEVVLGAGTPVLVDFWARWCPPCGPMTRVLGELAPEFEGRLLIATLDVDTNPETTLKYRVISMPSLLFFTGGVVTSTIVGARPKSMLRQAMTNALSPYVNS</sequence>
<evidence type="ECO:0000313" key="12">
    <source>
        <dbReference type="Proteomes" id="UP000239415"/>
    </source>
</evidence>
<dbReference type="InterPro" id="IPR013766">
    <property type="entry name" value="Thioredoxin_domain"/>
</dbReference>
<feature type="site" description="Contributes to redox potential value" evidence="7">
    <location>
        <position position="35"/>
    </location>
</feature>
<reference evidence="11 12" key="1">
    <citation type="submission" date="2018-03" db="EMBL/GenBank/DDBJ databases">
        <title>Genomic Encyclopedia of Archaeal and Bacterial Type Strains, Phase II (KMG-II): from individual species to whole genera.</title>
        <authorList>
            <person name="Goeker M."/>
        </authorList>
    </citation>
    <scope>NUCLEOTIDE SEQUENCE [LARGE SCALE GENOMIC DNA]</scope>
    <source>
        <strain evidence="11 12">DSM 43146</strain>
    </source>
</reference>
<evidence type="ECO:0000256" key="7">
    <source>
        <dbReference type="PIRSR" id="PIRSR000077-1"/>
    </source>
</evidence>
<dbReference type="EMBL" id="PVMZ01000002">
    <property type="protein sequence ID" value="PRX24710.1"/>
    <property type="molecule type" value="Genomic_DNA"/>
</dbReference>
<dbReference type="SUPFAM" id="SSF52833">
    <property type="entry name" value="Thioredoxin-like"/>
    <property type="match status" value="1"/>
</dbReference>
<evidence type="ECO:0000256" key="2">
    <source>
        <dbReference type="ARBA" id="ARBA00022448"/>
    </source>
</evidence>
<keyword evidence="9" id="KW-0472">Membrane</keyword>
<dbReference type="Gene3D" id="3.40.30.10">
    <property type="entry name" value="Glutaredoxin"/>
    <property type="match status" value="1"/>
</dbReference>
<feature type="transmembrane region" description="Helical" evidence="9">
    <location>
        <begin position="75"/>
        <end position="95"/>
    </location>
</feature>
<keyword evidence="9" id="KW-0812">Transmembrane</keyword>
<dbReference type="GO" id="GO:0005829">
    <property type="term" value="C:cytosol"/>
    <property type="evidence" value="ECO:0007669"/>
    <property type="project" value="TreeGrafter"/>
</dbReference>
<feature type="site" description="Contributes to redox potential value" evidence="7">
    <location>
        <position position="36"/>
    </location>
</feature>
<feature type="site" description="Deprotonates C-terminal active site Cys" evidence="7">
    <location>
        <position position="28"/>
    </location>
</feature>
<keyword evidence="2" id="KW-0813">Transport</keyword>
<dbReference type="PROSITE" id="PS00194">
    <property type="entry name" value="THIOREDOXIN_1"/>
    <property type="match status" value="1"/>
</dbReference>
<dbReference type="OrthoDB" id="9790390at2"/>
<dbReference type="PROSITE" id="PS51352">
    <property type="entry name" value="THIOREDOXIN_2"/>
    <property type="match status" value="1"/>
</dbReference>
<evidence type="ECO:0000256" key="6">
    <source>
        <dbReference type="PIRNR" id="PIRNR000077"/>
    </source>
</evidence>
<accession>A0A2T0KM58</accession>
<comment type="caution">
    <text evidence="11">The sequence shown here is derived from an EMBL/GenBank/DDBJ whole genome shotgun (WGS) entry which is preliminary data.</text>
</comment>
<dbReference type="AlphaFoldDB" id="A0A2T0KM58"/>
<dbReference type="PIRSF" id="PIRSF000077">
    <property type="entry name" value="Thioredoxin"/>
    <property type="match status" value="1"/>
</dbReference>
<evidence type="ECO:0000256" key="9">
    <source>
        <dbReference type="SAM" id="Phobius"/>
    </source>
</evidence>
<dbReference type="PANTHER" id="PTHR45663:SF11">
    <property type="entry name" value="GEO12009P1"/>
    <property type="match status" value="1"/>
</dbReference>
<keyword evidence="9" id="KW-1133">Transmembrane helix</keyword>
<evidence type="ECO:0000259" key="10">
    <source>
        <dbReference type="PROSITE" id="PS51352"/>
    </source>
</evidence>
<feature type="disulfide bond" description="Redox-active" evidence="8">
    <location>
        <begin position="34"/>
        <end position="37"/>
    </location>
</feature>
<evidence type="ECO:0000256" key="8">
    <source>
        <dbReference type="PIRSR" id="PIRSR000077-4"/>
    </source>
</evidence>
<organism evidence="11 12">
    <name type="scientific">Actinoplanes italicus</name>
    <dbReference type="NCBI Taxonomy" id="113567"/>
    <lineage>
        <taxon>Bacteria</taxon>
        <taxon>Bacillati</taxon>
        <taxon>Actinomycetota</taxon>
        <taxon>Actinomycetes</taxon>
        <taxon>Micromonosporales</taxon>
        <taxon>Micromonosporaceae</taxon>
        <taxon>Actinoplanes</taxon>
    </lineage>
</organism>
<keyword evidence="12" id="KW-1185">Reference proteome</keyword>
<feature type="active site" description="Nucleophile" evidence="7">
    <location>
        <position position="34"/>
    </location>
</feature>
<keyword evidence="4 8" id="KW-1015">Disulfide bond</keyword>
<dbReference type="GO" id="GO:0045454">
    <property type="term" value="P:cell redox homeostasis"/>
    <property type="evidence" value="ECO:0007669"/>
    <property type="project" value="TreeGrafter"/>
</dbReference>
<dbReference type="RefSeq" id="WP_106316171.1">
    <property type="nucleotide sequence ID" value="NZ_BOMO01000011.1"/>
</dbReference>
<protein>
    <recommendedName>
        <fullName evidence="6">Thioredoxin</fullName>
    </recommendedName>
</protein>
<dbReference type="CDD" id="cd02947">
    <property type="entry name" value="TRX_family"/>
    <property type="match status" value="1"/>
</dbReference>